<evidence type="ECO:0000313" key="2">
    <source>
        <dbReference type="Proteomes" id="UP000265520"/>
    </source>
</evidence>
<feature type="non-terminal residue" evidence="1">
    <location>
        <position position="39"/>
    </location>
</feature>
<name>A0A392S4D2_9FABA</name>
<keyword evidence="2" id="KW-1185">Reference proteome</keyword>
<dbReference type="EMBL" id="LXQA010308222">
    <property type="protein sequence ID" value="MCI42736.1"/>
    <property type="molecule type" value="Genomic_DNA"/>
</dbReference>
<proteinExistence type="predicted"/>
<reference evidence="1 2" key="1">
    <citation type="journal article" date="2018" name="Front. Plant Sci.">
        <title>Red Clover (Trifolium pratense) and Zigzag Clover (T. medium) - A Picture of Genomic Similarities and Differences.</title>
        <authorList>
            <person name="Dluhosova J."/>
            <person name="Istvanek J."/>
            <person name="Nedelnik J."/>
            <person name="Repkova J."/>
        </authorList>
    </citation>
    <scope>NUCLEOTIDE SEQUENCE [LARGE SCALE GENOMIC DNA]</scope>
    <source>
        <strain evidence="2">cv. 10/8</strain>
        <tissue evidence="1">Leaf</tissue>
    </source>
</reference>
<accession>A0A392S4D2</accession>
<protein>
    <submittedName>
        <fullName evidence="1">Uncharacterized protein</fullName>
    </submittedName>
</protein>
<dbReference type="AlphaFoldDB" id="A0A392S4D2"/>
<sequence>MARYAVKRMKQLLPTGSCASRRMVGRGAPLKIQTRKIVT</sequence>
<dbReference type="Proteomes" id="UP000265520">
    <property type="component" value="Unassembled WGS sequence"/>
</dbReference>
<comment type="caution">
    <text evidence="1">The sequence shown here is derived from an EMBL/GenBank/DDBJ whole genome shotgun (WGS) entry which is preliminary data.</text>
</comment>
<evidence type="ECO:0000313" key="1">
    <source>
        <dbReference type="EMBL" id="MCI42736.1"/>
    </source>
</evidence>
<organism evidence="1 2">
    <name type="scientific">Trifolium medium</name>
    <dbReference type="NCBI Taxonomy" id="97028"/>
    <lineage>
        <taxon>Eukaryota</taxon>
        <taxon>Viridiplantae</taxon>
        <taxon>Streptophyta</taxon>
        <taxon>Embryophyta</taxon>
        <taxon>Tracheophyta</taxon>
        <taxon>Spermatophyta</taxon>
        <taxon>Magnoliopsida</taxon>
        <taxon>eudicotyledons</taxon>
        <taxon>Gunneridae</taxon>
        <taxon>Pentapetalae</taxon>
        <taxon>rosids</taxon>
        <taxon>fabids</taxon>
        <taxon>Fabales</taxon>
        <taxon>Fabaceae</taxon>
        <taxon>Papilionoideae</taxon>
        <taxon>50 kb inversion clade</taxon>
        <taxon>NPAAA clade</taxon>
        <taxon>Hologalegina</taxon>
        <taxon>IRL clade</taxon>
        <taxon>Trifolieae</taxon>
        <taxon>Trifolium</taxon>
    </lineage>
</organism>